<reference evidence="2" key="1">
    <citation type="journal article" date="2022" name="bioRxiv">
        <title>Sequencing and chromosome-scale assembly of the giantPleurodeles waltlgenome.</title>
        <authorList>
            <person name="Brown T."/>
            <person name="Elewa A."/>
            <person name="Iarovenko S."/>
            <person name="Subramanian E."/>
            <person name="Araus A.J."/>
            <person name="Petzold A."/>
            <person name="Susuki M."/>
            <person name="Suzuki K.-i.T."/>
            <person name="Hayashi T."/>
            <person name="Toyoda A."/>
            <person name="Oliveira C."/>
            <person name="Osipova E."/>
            <person name="Leigh N.D."/>
            <person name="Simon A."/>
            <person name="Yun M.H."/>
        </authorList>
    </citation>
    <scope>NUCLEOTIDE SEQUENCE</scope>
    <source>
        <strain evidence="2">20211129_DDA</strain>
        <tissue evidence="2">Liver</tissue>
    </source>
</reference>
<organism evidence="2 3">
    <name type="scientific">Pleurodeles waltl</name>
    <name type="common">Iberian ribbed newt</name>
    <dbReference type="NCBI Taxonomy" id="8319"/>
    <lineage>
        <taxon>Eukaryota</taxon>
        <taxon>Metazoa</taxon>
        <taxon>Chordata</taxon>
        <taxon>Craniata</taxon>
        <taxon>Vertebrata</taxon>
        <taxon>Euteleostomi</taxon>
        <taxon>Amphibia</taxon>
        <taxon>Batrachia</taxon>
        <taxon>Caudata</taxon>
        <taxon>Salamandroidea</taxon>
        <taxon>Salamandridae</taxon>
        <taxon>Pleurodelinae</taxon>
        <taxon>Pleurodeles</taxon>
    </lineage>
</organism>
<feature type="region of interest" description="Disordered" evidence="1">
    <location>
        <begin position="36"/>
        <end position="56"/>
    </location>
</feature>
<protein>
    <submittedName>
        <fullName evidence="2">Uncharacterized protein</fullName>
    </submittedName>
</protein>
<comment type="caution">
    <text evidence="2">The sequence shown here is derived from an EMBL/GenBank/DDBJ whole genome shotgun (WGS) entry which is preliminary data.</text>
</comment>
<name>A0AAV7UTE6_PLEWA</name>
<feature type="compositionally biased region" description="Basic and acidic residues" evidence="1">
    <location>
        <begin position="37"/>
        <end position="53"/>
    </location>
</feature>
<proteinExistence type="predicted"/>
<feature type="region of interest" description="Disordered" evidence="1">
    <location>
        <begin position="1"/>
        <end position="23"/>
    </location>
</feature>
<sequence length="279" mass="30675">MNHFAKACCSGTPNTGTGKQGRGCPTLKQLSLDLDEVEHSAQRPESVGRLKGNDDEDALTVSFDGRKNHCRRILPIGKVKIGGTPITVRSAENEQENNQKVVAYAYESDTDTLNPHLDMAPSGPDAAVATPQEPSNQIPVCQKTSVKHEPKRCLSPEFITAFMVFLTQHHESDLLDLVQHDFYISGQAFILGDFKIWGSGLAAKEHGRLTEELYMPGWVGAFGRGAIIRLGPLSRHSGPPRKRRVRELQEPTQLKKRMEGVGNDGRGRKHLSTAAYATL</sequence>
<gene>
    <name evidence="2" type="ORF">NDU88_001673</name>
</gene>
<evidence type="ECO:0000313" key="3">
    <source>
        <dbReference type="Proteomes" id="UP001066276"/>
    </source>
</evidence>
<keyword evidence="3" id="KW-1185">Reference proteome</keyword>
<dbReference type="AlphaFoldDB" id="A0AAV7UTE6"/>
<feature type="region of interest" description="Disordered" evidence="1">
    <location>
        <begin position="258"/>
        <end position="279"/>
    </location>
</feature>
<dbReference type="Proteomes" id="UP001066276">
    <property type="component" value="Chromosome 2_2"/>
</dbReference>
<accession>A0AAV7UTE6</accession>
<evidence type="ECO:0000256" key="1">
    <source>
        <dbReference type="SAM" id="MobiDB-lite"/>
    </source>
</evidence>
<evidence type="ECO:0000313" key="2">
    <source>
        <dbReference type="EMBL" id="KAJ1192363.1"/>
    </source>
</evidence>
<dbReference type="EMBL" id="JANPWB010000004">
    <property type="protein sequence ID" value="KAJ1192363.1"/>
    <property type="molecule type" value="Genomic_DNA"/>
</dbReference>